<accession>A0A5B8XCV4</accession>
<evidence type="ECO:0000256" key="1">
    <source>
        <dbReference type="ARBA" id="ARBA00007123"/>
    </source>
</evidence>
<dbReference type="InterPro" id="IPR036603">
    <property type="entry name" value="RBP11-like"/>
</dbReference>
<evidence type="ECO:0000256" key="8">
    <source>
        <dbReference type="ARBA" id="ARBA00032524"/>
    </source>
</evidence>
<dbReference type="Pfam" id="PF01193">
    <property type="entry name" value="RNA_pol_L"/>
    <property type="match status" value="1"/>
</dbReference>
<dbReference type="NCBIfam" id="NF003519">
    <property type="entry name" value="PRK05182.2-5"/>
    <property type="match status" value="1"/>
</dbReference>
<feature type="region of interest" description="Alpha N-terminal domain (alpha-NTD)" evidence="11">
    <location>
        <begin position="1"/>
        <end position="238"/>
    </location>
</feature>
<evidence type="ECO:0000256" key="3">
    <source>
        <dbReference type="ARBA" id="ARBA00015972"/>
    </source>
</evidence>
<dbReference type="HAMAP" id="MF_00059">
    <property type="entry name" value="RNApol_bact_RpoA"/>
    <property type="match status" value="1"/>
</dbReference>
<dbReference type="Pfam" id="PF01000">
    <property type="entry name" value="RNA_pol_A_bac"/>
    <property type="match status" value="1"/>
</dbReference>
<evidence type="ECO:0000259" key="13">
    <source>
        <dbReference type="SMART" id="SM00662"/>
    </source>
</evidence>
<evidence type="ECO:0000256" key="12">
    <source>
        <dbReference type="SAM" id="MobiDB-lite"/>
    </source>
</evidence>
<dbReference type="CDD" id="cd06928">
    <property type="entry name" value="RNAP_alpha_NTD"/>
    <property type="match status" value="1"/>
</dbReference>
<dbReference type="Pfam" id="PF03118">
    <property type="entry name" value="RNA_pol_A_CTD"/>
    <property type="match status" value="1"/>
</dbReference>
<dbReference type="OrthoDB" id="9805706at2"/>
<feature type="region of interest" description="Disordered" evidence="12">
    <location>
        <begin position="252"/>
        <end position="274"/>
    </location>
</feature>
<evidence type="ECO:0000256" key="10">
    <source>
        <dbReference type="ARBA" id="ARBA00048552"/>
    </source>
</evidence>
<evidence type="ECO:0000256" key="7">
    <source>
        <dbReference type="ARBA" id="ARBA00023163"/>
    </source>
</evidence>
<comment type="domain">
    <text evidence="11">The N-terminal domain is essential for RNAP assembly and basal transcription, whereas the C-terminal domain is involved in interaction with transcriptional regulators and with upstream promoter elements.</text>
</comment>
<evidence type="ECO:0000313" key="14">
    <source>
        <dbReference type="EMBL" id="QED23209.1"/>
    </source>
</evidence>
<dbReference type="Gene3D" id="1.10.150.20">
    <property type="entry name" value="5' to 3' exonuclease, C-terminal subdomain"/>
    <property type="match status" value="1"/>
</dbReference>
<organism evidence="14 15">
    <name type="scientific">Candidatus Deianiraea vastatrix</name>
    <dbReference type="NCBI Taxonomy" id="2163644"/>
    <lineage>
        <taxon>Bacteria</taxon>
        <taxon>Pseudomonadati</taxon>
        <taxon>Pseudomonadota</taxon>
        <taxon>Alphaproteobacteria</taxon>
        <taxon>Rickettsiales</taxon>
        <taxon>Candidatus Deianiraeaceae</taxon>
        <taxon>Candidatus Deianiraea</taxon>
    </lineage>
</organism>
<dbReference type="EMBL" id="CP029077">
    <property type="protein sequence ID" value="QED23209.1"/>
    <property type="molecule type" value="Genomic_DNA"/>
</dbReference>
<evidence type="ECO:0000256" key="4">
    <source>
        <dbReference type="ARBA" id="ARBA00022478"/>
    </source>
</evidence>
<dbReference type="InterPro" id="IPR011262">
    <property type="entry name" value="DNA-dir_RNA_pol_insert"/>
</dbReference>
<dbReference type="GO" id="GO:0000428">
    <property type="term" value="C:DNA-directed RNA polymerase complex"/>
    <property type="evidence" value="ECO:0007669"/>
    <property type="project" value="UniProtKB-KW"/>
</dbReference>
<dbReference type="InterPro" id="IPR011773">
    <property type="entry name" value="DNA-dir_RpoA"/>
</dbReference>
<protein>
    <recommendedName>
        <fullName evidence="3 11">DNA-directed RNA polymerase subunit alpha</fullName>
        <shortName evidence="11">RNAP subunit alpha</shortName>
        <ecNumber evidence="2 11">2.7.7.6</ecNumber>
    </recommendedName>
    <alternativeName>
        <fullName evidence="9 11">RNA polymerase subunit alpha</fullName>
    </alternativeName>
    <alternativeName>
        <fullName evidence="8 11">Transcriptase subunit alpha</fullName>
    </alternativeName>
</protein>
<feature type="domain" description="DNA-directed RNA polymerase RpoA/D/Rpb3-type" evidence="13">
    <location>
        <begin position="28"/>
        <end position="237"/>
    </location>
</feature>
<reference evidence="14 15" key="1">
    <citation type="journal article" date="2019" name="ISME J.">
        <title>Deianiraea, an extracellular bacterium associated with the ciliate Paramecium, suggests an alternative scenario for the evolution of Rickettsiales.</title>
        <authorList>
            <person name="Castelli M."/>
            <person name="Sabaneyeva E."/>
            <person name="Lanzoni O."/>
            <person name="Lebedeva N."/>
            <person name="Floriano A.M."/>
            <person name="Gaiarsa S."/>
            <person name="Benken K."/>
            <person name="Modeo L."/>
            <person name="Bandi C."/>
            <person name="Potekhin A."/>
            <person name="Sassera D."/>
            <person name="Petroni G."/>
        </authorList>
    </citation>
    <scope>NUCLEOTIDE SEQUENCE [LARGE SCALE GENOMIC DNA]</scope>
    <source>
        <strain evidence="14">CyL4-1</strain>
    </source>
</reference>
<keyword evidence="5 11" id="KW-0808">Transferase</keyword>
<dbReference type="Gene3D" id="3.30.1360.10">
    <property type="entry name" value="RNA polymerase, RBP11-like subunit"/>
    <property type="match status" value="1"/>
</dbReference>
<dbReference type="InterPro" id="IPR011263">
    <property type="entry name" value="DNA-dir_RNA_pol_RpoA/D/Rpb3"/>
</dbReference>
<evidence type="ECO:0000256" key="5">
    <source>
        <dbReference type="ARBA" id="ARBA00022679"/>
    </source>
</evidence>
<comment type="catalytic activity">
    <reaction evidence="10 11">
        <text>RNA(n) + a ribonucleoside 5'-triphosphate = RNA(n+1) + diphosphate</text>
        <dbReference type="Rhea" id="RHEA:21248"/>
        <dbReference type="Rhea" id="RHEA-COMP:14527"/>
        <dbReference type="Rhea" id="RHEA-COMP:17342"/>
        <dbReference type="ChEBI" id="CHEBI:33019"/>
        <dbReference type="ChEBI" id="CHEBI:61557"/>
        <dbReference type="ChEBI" id="CHEBI:140395"/>
        <dbReference type="EC" id="2.7.7.6"/>
    </reaction>
</comment>
<dbReference type="InterPro" id="IPR036643">
    <property type="entry name" value="RNApol_insert_sf"/>
</dbReference>
<dbReference type="InterPro" id="IPR011260">
    <property type="entry name" value="RNAP_asu_C"/>
</dbReference>
<feature type="region of interest" description="Alpha C-terminal domain (alpha-CTD)" evidence="11">
    <location>
        <begin position="274"/>
        <end position="344"/>
    </location>
</feature>
<dbReference type="GO" id="GO:0006351">
    <property type="term" value="P:DNA-templated transcription"/>
    <property type="evidence" value="ECO:0007669"/>
    <property type="project" value="UniProtKB-UniRule"/>
</dbReference>
<keyword evidence="4 11" id="KW-0240">DNA-directed RNA polymerase</keyword>
<evidence type="ECO:0000256" key="11">
    <source>
        <dbReference type="HAMAP-Rule" id="MF_00059"/>
    </source>
</evidence>
<sequence>MSSTLDFSVYSSFVRPFNMERVNVSKNTDVFTLHPIEIGYGVTIGNSLRRVLLSSIRGVCIDWISFDGNRHEFSSIHGISEDVVNIALNFKNIVLKADNLSESRMFTIKISKSGSFTAGDIKCPDGVEVVNKECYLFTVSSETVDLSLTICIKPGFGIDIVADDDFVDHKIGRIYLNKIYTPIKNVSMEISQVTYNGRTDYEKLMLKVETNGSISPVDAVGIASSVMREILLPFINFDQSVSVLKDNKVQGNTVSQKGSSSLSGGTKSFTDSGYQNNKSDATPIEYVEFSVRTSNCLKKMSIKFLSDLAAMSPMQLLSMKNFGKKSLNEVIQKLSEYGFKLKDD</sequence>
<dbReference type="SMART" id="SM00662">
    <property type="entry name" value="RPOLD"/>
    <property type="match status" value="1"/>
</dbReference>
<dbReference type="GO" id="GO:0005737">
    <property type="term" value="C:cytoplasm"/>
    <property type="evidence" value="ECO:0007669"/>
    <property type="project" value="UniProtKB-ARBA"/>
</dbReference>
<evidence type="ECO:0000256" key="9">
    <source>
        <dbReference type="ARBA" id="ARBA00033070"/>
    </source>
</evidence>
<feature type="compositionally biased region" description="Low complexity" evidence="12">
    <location>
        <begin position="255"/>
        <end position="268"/>
    </location>
</feature>
<dbReference type="SUPFAM" id="SSF55257">
    <property type="entry name" value="RBP11-like subunits of RNA polymerase"/>
    <property type="match status" value="1"/>
</dbReference>
<keyword evidence="6 11" id="KW-0548">Nucleotidyltransferase</keyword>
<proteinExistence type="inferred from homology"/>
<comment type="function">
    <text evidence="11">DNA-dependent RNA polymerase catalyzes the transcription of DNA into RNA using the four ribonucleoside triphosphates as substrates.</text>
</comment>
<gene>
    <name evidence="11" type="primary">rpoA</name>
    <name evidence="14" type="ORF">Deia_00406</name>
</gene>
<dbReference type="Gene3D" id="2.170.120.12">
    <property type="entry name" value="DNA-directed RNA polymerase, insert domain"/>
    <property type="match status" value="1"/>
</dbReference>
<evidence type="ECO:0000256" key="6">
    <source>
        <dbReference type="ARBA" id="ARBA00022695"/>
    </source>
</evidence>
<name>A0A5B8XCV4_9RICK</name>
<evidence type="ECO:0000256" key="2">
    <source>
        <dbReference type="ARBA" id="ARBA00012418"/>
    </source>
</evidence>
<dbReference type="EC" id="2.7.7.6" evidence="2 11"/>
<evidence type="ECO:0000313" key="15">
    <source>
        <dbReference type="Proteomes" id="UP000321934"/>
    </source>
</evidence>
<dbReference type="GO" id="GO:0003677">
    <property type="term" value="F:DNA binding"/>
    <property type="evidence" value="ECO:0007669"/>
    <property type="project" value="UniProtKB-UniRule"/>
</dbReference>
<dbReference type="AlphaFoldDB" id="A0A5B8XCV4"/>
<dbReference type="SUPFAM" id="SSF47789">
    <property type="entry name" value="C-terminal domain of RNA polymerase alpha subunit"/>
    <property type="match status" value="1"/>
</dbReference>
<dbReference type="RefSeq" id="WP_146820499.1">
    <property type="nucleotide sequence ID" value="NZ_CP029077.1"/>
</dbReference>
<comment type="subunit">
    <text evidence="11">Homodimer. The RNAP catalytic core consists of 2 alpha, 1 beta, 1 beta' and 1 omega subunit. When a sigma factor is associated with the core the holoenzyme is formed, which can initiate transcription.</text>
</comment>
<dbReference type="GO" id="GO:0046983">
    <property type="term" value="F:protein dimerization activity"/>
    <property type="evidence" value="ECO:0007669"/>
    <property type="project" value="InterPro"/>
</dbReference>
<keyword evidence="7 11" id="KW-0804">Transcription</keyword>
<dbReference type="Proteomes" id="UP000321934">
    <property type="component" value="Chromosome"/>
</dbReference>
<keyword evidence="15" id="KW-1185">Reference proteome</keyword>
<dbReference type="GO" id="GO:0003899">
    <property type="term" value="F:DNA-directed RNA polymerase activity"/>
    <property type="evidence" value="ECO:0007669"/>
    <property type="project" value="UniProtKB-UniRule"/>
</dbReference>
<comment type="similarity">
    <text evidence="1 11">Belongs to the RNA polymerase alpha chain family.</text>
</comment>
<dbReference type="SUPFAM" id="SSF56553">
    <property type="entry name" value="Insert subdomain of RNA polymerase alpha subunit"/>
    <property type="match status" value="1"/>
</dbReference>
<dbReference type="NCBIfam" id="TIGR02027">
    <property type="entry name" value="rpoA"/>
    <property type="match status" value="1"/>
</dbReference>